<sequence>MVFKNFSTLFLYAFYRLNQLSFIGSKMELMLLQLTDQFFDLSSMDIFCAAICLSLARPERIASINASKS</sequence>
<organism evidence="1 2">
    <name type="scientific">Legionella donaldsonii</name>
    <dbReference type="NCBI Taxonomy" id="45060"/>
    <lineage>
        <taxon>Bacteria</taxon>
        <taxon>Pseudomonadati</taxon>
        <taxon>Pseudomonadota</taxon>
        <taxon>Gammaproteobacteria</taxon>
        <taxon>Legionellales</taxon>
        <taxon>Legionellaceae</taxon>
        <taxon>Legionella</taxon>
    </lineage>
</organism>
<dbReference type="AlphaFoldDB" id="A0A378J9Q2"/>
<protein>
    <submittedName>
        <fullName evidence="1">Uncharacterized protein</fullName>
    </submittedName>
</protein>
<reference evidence="1 2" key="1">
    <citation type="submission" date="2018-06" db="EMBL/GenBank/DDBJ databases">
        <authorList>
            <consortium name="Pathogen Informatics"/>
            <person name="Doyle S."/>
        </authorList>
    </citation>
    <scope>NUCLEOTIDE SEQUENCE [LARGE SCALE GENOMIC DNA]</scope>
    <source>
        <strain evidence="1 2">NCTC13292</strain>
    </source>
</reference>
<proteinExistence type="predicted"/>
<evidence type="ECO:0000313" key="2">
    <source>
        <dbReference type="Proteomes" id="UP000254677"/>
    </source>
</evidence>
<keyword evidence="2" id="KW-1185">Reference proteome</keyword>
<dbReference type="EMBL" id="UGOA01000001">
    <property type="protein sequence ID" value="STX44512.1"/>
    <property type="molecule type" value="Genomic_DNA"/>
</dbReference>
<accession>A0A378J9Q2</accession>
<gene>
    <name evidence="1" type="ORF">NCTC13292_02796</name>
</gene>
<dbReference type="Proteomes" id="UP000254677">
    <property type="component" value="Unassembled WGS sequence"/>
</dbReference>
<evidence type="ECO:0000313" key="1">
    <source>
        <dbReference type="EMBL" id="STX44512.1"/>
    </source>
</evidence>
<name>A0A378J9Q2_9GAMM</name>